<gene>
    <name evidence="6" type="ORF">CUTER_02545</name>
</gene>
<organism evidence="6 7">
    <name type="scientific">Corynebacterium uterequi</name>
    <dbReference type="NCBI Taxonomy" id="1072256"/>
    <lineage>
        <taxon>Bacteria</taxon>
        <taxon>Bacillati</taxon>
        <taxon>Actinomycetota</taxon>
        <taxon>Actinomycetes</taxon>
        <taxon>Mycobacteriales</taxon>
        <taxon>Corynebacteriaceae</taxon>
        <taxon>Corynebacterium</taxon>
    </lineage>
</organism>
<keyword evidence="3" id="KW-0547">Nucleotide-binding</keyword>
<feature type="domain" description="Thymidylate kinase-like" evidence="5">
    <location>
        <begin position="5"/>
        <end position="176"/>
    </location>
</feature>
<reference evidence="7" key="2">
    <citation type="submission" date="2015-05" db="EMBL/GenBank/DDBJ databases">
        <title>Complete genome sequence of Corynebacterium uterequi DSM 45634, isolated from the uterus of a maiden mare.</title>
        <authorList>
            <person name="Ruckert C."/>
            <person name="Albersmeier A."/>
            <person name="Winkler A."/>
            <person name="Tauch A."/>
        </authorList>
    </citation>
    <scope>NUCLEOTIDE SEQUENCE [LARGE SCALE GENOMIC DNA]</scope>
    <source>
        <strain evidence="7">DSM 45634</strain>
    </source>
</reference>
<dbReference type="OrthoDB" id="9774907at2"/>
<dbReference type="GO" id="GO:0006235">
    <property type="term" value="P:dTTP biosynthetic process"/>
    <property type="evidence" value="ECO:0007669"/>
    <property type="project" value="TreeGrafter"/>
</dbReference>
<comment type="similarity">
    <text evidence="1">Belongs to the thymidylate kinase family.</text>
</comment>
<evidence type="ECO:0000313" key="6">
    <source>
        <dbReference type="EMBL" id="AKK10524.1"/>
    </source>
</evidence>
<reference evidence="6 7" key="1">
    <citation type="journal article" date="2015" name="Genome Announc.">
        <title>Virulence Factor Genes Detected in the Complete Genome Sequence of Corynebacterium uterequi DSM 45634, Isolated from the Uterus of a Maiden Mare.</title>
        <authorList>
            <person name="Ruckert C."/>
            <person name="Kriete M."/>
            <person name="Jaenicke S."/>
            <person name="Winkler A."/>
            <person name="Tauch A."/>
        </authorList>
    </citation>
    <scope>NUCLEOTIDE SEQUENCE [LARGE SCALE GENOMIC DNA]</scope>
    <source>
        <strain evidence="6 7">DSM 45634</strain>
    </source>
</reference>
<evidence type="ECO:0000256" key="1">
    <source>
        <dbReference type="ARBA" id="ARBA00009776"/>
    </source>
</evidence>
<dbReference type="SUPFAM" id="SSF52540">
    <property type="entry name" value="P-loop containing nucleoside triphosphate hydrolases"/>
    <property type="match status" value="1"/>
</dbReference>
<dbReference type="PANTHER" id="PTHR10344:SF4">
    <property type="entry name" value="UMP-CMP KINASE 2, MITOCHONDRIAL"/>
    <property type="match status" value="1"/>
</dbReference>
<evidence type="ECO:0000313" key="7">
    <source>
        <dbReference type="Proteomes" id="UP000035548"/>
    </source>
</evidence>
<dbReference type="GO" id="GO:0005524">
    <property type="term" value="F:ATP binding"/>
    <property type="evidence" value="ECO:0007669"/>
    <property type="project" value="UniProtKB-KW"/>
</dbReference>
<dbReference type="AlphaFoldDB" id="A0A0G3HB22"/>
<dbReference type="InterPro" id="IPR039430">
    <property type="entry name" value="Thymidylate_kin-like_dom"/>
</dbReference>
<accession>A0A0G3HB22</accession>
<keyword evidence="6" id="KW-0418">Kinase</keyword>
<dbReference type="GO" id="GO:0006227">
    <property type="term" value="P:dUDP biosynthetic process"/>
    <property type="evidence" value="ECO:0007669"/>
    <property type="project" value="TreeGrafter"/>
</dbReference>
<dbReference type="STRING" id="1072256.CUTER_02545"/>
<keyword evidence="7" id="KW-1185">Reference proteome</keyword>
<dbReference type="NCBIfam" id="NF005923">
    <property type="entry name" value="PRK07933.1"/>
    <property type="match status" value="1"/>
</dbReference>
<dbReference type="GO" id="GO:0005829">
    <property type="term" value="C:cytosol"/>
    <property type="evidence" value="ECO:0007669"/>
    <property type="project" value="TreeGrafter"/>
</dbReference>
<dbReference type="PANTHER" id="PTHR10344">
    <property type="entry name" value="THYMIDYLATE KINASE"/>
    <property type="match status" value="1"/>
</dbReference>
<evidence type="ECO:0000259" key="5">
    <source>
        <dbReference type="Pfam" id="PF02223"/>
    </source>
</evidence>
<protein>
    <recommendedName>
        <fullName evidence="2">Thymidylate kinase</fullName>
    </recommendedName>
</protein>
<dbReference type="GO" id="GO:0006233">
    <property type="term" value="P:dTDP biosynthetic process"/>
    <property type="evidence" value="ECO:0007669"/>
    <property type="project" value="TreeGrafter"/>
</dbReference>
<sequence>MIVTVEGIDGAGKNTLVERLTAPLGARRLSFPRYEQSIHAQLAQEALHGRMGDLTDSAYAMATLFALDRHGARDLLEAYVGSPEVLVLDRYVASNAAYTWARTGDQAAADWVAELEFSRLGLPEPDLQILLATDPVEARRRARGREQADATRARDAYERDAGLQERTFAAYQALAQRSWHSPWLVTADANEALATMRTTLFSPSE</sequence>
<dbReference type="PATRIC" id="fig|1072256.5.peg.504"/>
<keyword evidence="4" id="KW-0067">ATP-binding</keyword>
<evidence type="ECO:0000256" key="4">
    <source>
        <dbReference type="ARBA" id="ARBA00022840"/>
    </source>
</evidence>
<name>A0A0G3HB22_9CORY</name>
<dbReference type="InterPro" id="IPR027417">
    <property type="entry name" value="P-loop_NTPase"/>
</dbReference>
<dbReference type="GO" id="GO:0004798">
    <property type="term" value="F:dTMP kinase activity"/>
    <property type="evidence" value="ECO:0007669"/>
    <property type="project" value="TreeGrafter"/>
</dbReference>
<evidence type="ECO:0000256" key="3">
    <source>
        <dbReference type="ARBA" id="ARBA00022741"/>
    </source>
</evidence>
<evidence type="ECO:0000256" key="2">
    <source>
        <dbReference type="ARBA" id="ARBA00017144"/>
    </source>
</evidence>
<dbReference type="Pfam" id="PF02223">
    <property type="entry name" value="Thymidylate_kin"/>
    <property type="match status" value="1"/>
</dbReference>
<dbReference type="EMBL" id="CP011546">
    <property type="protein sequence ID" value="AKK10524.1"/>
    <property type="molecule type" value="Genomic_DNA"/>
</dbReference>
<dbReference type="Gene3D" id="3.40.50.300">
    <property type="entry name" value="P-loop containing nucleotide triphosphate hydrolases"/>
    <property type="match status" value="1"/>
</dbReference>
<proteinExistence type="inferred from homology"/>
<keyword evidence="6" id="KW-0808">Transferase</keyword>
<dbReference type="Proteomes" id="UP000035548">
    <property type="component" value="Chromosome"/>
</dbReference>
<dbReference type="KEGG" id="cut:CUTER_02545"/>
<dbReference type="RefSeq" id="WP_047259102.1">
    <property type="nucleotide sequence ID" value="NZ_CP011546.1"/>
</dbReference>